<protein>
    <recommendedName>
        <fullName evidence="3">indole-3-pyruvate monooxygenase</fullName>
        <ecNumber evidence="3">1.14.13.168</ecNumber>
    </recommendedName>
</protein>
<dbReference type="GO" id="GO:0050660">
    <property type="term" value="F:flavin adenine dinucleotide binding"/>
    <property type="evidence" value="ECO:0007669"/>
    <property type="project" value="TreeGrafter"/>
</dbReference>
<dbReference type="Gene3D" id="3.50.50.60">
    <property type="entry name" value="FAD/NAD(P)-binding domain"/>
    <property type="match status" value="1"/>
</dbReference>
<gene>
    <name evidence="6" type="ORF">C2E21_3725</name>
</gene>
<comment type="similarity">
    <text evidence="1">Belongs to the FMO family.</text>
</comment>
<sequence length="842" mass="92984">MAKADCDKPPAEVVETDMLIVGGGICGILAAKMCGDRRWPFMLVERNPELGGVWTTLANRHSYLQCYEPNYRWDDNYRINQDVLTKGSAVAVNQMLKRYAYDNRIDRFTRFRTEVVTVRHQDDGSFLTVCKCLETGKISHVRSQFVMVTPGILGKQFTAEERGVKDVDKFKNLFCYGGKKDGVDCALGNTDLTGKNVVIMGTGSFALEAMEAAGRNNAKHITLVSRPRKRWVMPFSRQHTLTALSFMPLVPWALKVKFVQWWLKKFFFNPVGLGNMPPTGPLDEQDWAGQCNDGIFRLAGEGRLKVVIGKVDRLEAKEVVVATEEGETVKLPADAFCCAAGCRYNLNPSFLEELGIGFGDLHNYCFLGRNPRIGTASDFVFAYVPFGPQKQLEMFFHSAEQIKLGREKEILKIMTPTPLGATGETNHKGGRMAGYHTWFAYRSIFSTVNLAMEVRFKEWMAIMDVGSSWGKRLAMRAAIPVVDWLRFFICAKRGLREIWNFRVWVHAAHGKDSHHHPQPIPDPPCRPLLEGRLYLRVDGREKCAIRGHLAALPCHYGASLTLSPHRQGASGIWELASSQSLPAGTDLTGRTVTLRPPAVTAPAQPPPTFSQEVYMFTRADPAAVGQYSRITALSLDATGQPTTHELRLSPFHYTTSGVDPSGSCAALAAAGQSSTDGALLSAWAAAAKHLDFSRHHKMKLPTQVSPGMVAWLADPADPAGRATPACVTAARGIVVDSVVASPHVRWGYVWGRLWLPAAVDPYVPAVMEALLTPFWLAYKVLGPKLTWRILQHPIFNTWDYGNIIVGNLAVWGQAAAALLAAVVCARRGSRARRSAAAKCKCE</sequence>
<keyword evidence="5" id="KW-0812">Transmembrane</keyword>
<dbReference type="InterPro" id="IPR050982">
    <property type="entry name" value="Auxin_biosynth/cation_transpt"/>
</dbReference>
<keyword evidence="6" id="KW-0503">Monooxygenase</keyword>
<proteinExistence type="inferred from homology"/>
<evidence type="ECO:0000256" key="5">
    <source>
        <dbReference type="SAM" id="Phobius"/>
    </source>
</evidence>
<organism evidence="6 7">
    <name type="scientific">Chlorella sorokiniana</name>
    <name type="common">Freshwater green alga</name>
    <dbReference type="NCBI Taxonomy" id="3076"/>
    <lineage>
        <taxon>Eukaryota</taxon>
        <taxon>Viridiplantae</taxon>
        <taxon>Chlorophyta</taxon>
        <taxon>core chlorophytes</taxon>
        <taxon>Trebouxiophyceae</taxon>
        <taxon>Chlorellales</taxon>
        <taxon>Chlorellaceae</taxon>
        <taxon>Chlorella clade</taxon>
        <taxon>Chlorella</taxon>
    </lineage>
</organism>
<dbReference type="Pfam" id="PF13450">
    <property type="entry name" value="NAD_binding_8"/>
    <property type="match status" value="1"/>
</dbReference>
<comment type="catalytic activity">
    <reaction evidence="4">
        <text>indole-3-pyruvate + NADPH + O2 + H(+) = (indol-3-yl)acetate + CO2 + NADP(+) + H2O</text>
        <dbReference type="Rhea" id="RHEA:34331"/>
        <dbReference type="ChEBI" id="CHEBI:15377"/>
        <dbReference type="ChEBI" id="CHEBI:15378"/>
        <dbReference type="ChEBI" id="CHEBI:15379"/>
        <dbReference type="ChEBI" id="CHEBI:16526"/>
        <dbReference type="ChEBI" id="CHEBI:17640"/>
        <dbReference type="ChEBI" id="CHEBI:30854"/>
        <dbReference type="ChEBI" id="CHEBI:57783"/>
        <dbReference type="ChEBI" id="CHEBI:58349"/>
        <dbReference type="EC" id="1.14.13.168"/>
    </reaction>
</comment>
<keyword evidence="5" id="KW-1133">Transmembrane helix</keyword>
<reference evidence="6 7" key="1">
    <citation type="journal article" date="2018" name="Plant J.">
        <title>Genome sequences of Chlorella sorokiniana UTEX 1602 and Micractinium conductrix SAG 241.80: implications to maltose excretion by a green alga.</title>
        <authorList>
            <person name="Arriola M.B."/>
            <person name="Velmurugan N."/>
            <person name="Zhang Y."/>
            <person name="Plunkett M.H."/>
            <person name="Hondzo H."/>
            <person name="Barney B.M."/>
        </authorList>
    </citation>
    <scope>NUCLEOTIDE SEQUENCE [LARGE SCALE GENOMIC DNA]</scope>
    <source>
        <strain evidence="7">UTEX 1602</strain>
    </source>
</reference>
<evidence type="ECO:0000256" key="4">
    <source>
        <dbReference type="ARBA" id="ARBA00047707"/>
    </source>
</evidence>
<feature type="transmembrane region" description="Helical" evidence="5">
    <location>
        <begin position="803"/>
        <end position="825"/>
    </location>
</feature>
<dbReference type="AlphaFoldDB" id="A0A2P6TUS2"/>
<dbReference type="InterPro" id="IPR036188">
    <property type="entry name" value="FAD/NAD-bd_sf"/>
</dbReference>
<dbReference type="STRING" id="3076.A0A2P6TUS2"/>
<keyword evidence="5" id="KW-0472">Membrane</keyword>
<dbReference type="PANTHER" id="PTHR43539">
    <property type="entry name" value="FLAVIN-BINDING MONOOXYGENASE-LIKE PROTEIN (AFU_ORTHOLOGUE AFUA_4G09220)"/>
    <property type="match status" value="1"/>
</dbReference>
<dbReference type="EC" id="1.14.13.168" evidence="3"/>
<dbReference type="SUPFAM" id="SSF51905">
    <property type="entry name" value="FAD/NAD(P)-binding domain"/>
    <property type="match status" value="1"/>
</dbReference>
<comment type="caution">
    <text evidence="6">The sequence shown here is derived from an EMBL/GenBank/DDBJ whole genome shotgun (WGS) entry which is preliminary data.</text>
</comment>
<dbReference type="OrthoDB" id="504322at2759"/>
<dbReference type="PANTHER" id="PTHR43539:SF78">
    <property type="entry name" value="FLAVIN-CONTAINING MONOOXYGENASE"/>
    <property type="match status" value="1"/>
</dbReference>
<keyword evidence="7" id="KW-1185">Reference proteome</keyword>
<evidence type="ECO:0000256" key="3">
    <source>
        <dbReference type="ARBA" id="ARBA00039148"/>
    </source>
</evidence>
<evidence type="ECO:0000256" key="1">
    <source>
        <dbReference type="ARBA" id="ARBA00009183"/>
    </source>
</evidence>
<dbReference type="EMBL" id="LHPG02000006">
    <property type="protein sequence ID" value="PRW57817.1"/>
    <property type="molecule type" value="Genomic_DNA"/>
</dbReference>
<dbReference type="GO" id="GO:0103075">
    <property type="term" value="F:indole-3-pyruvate monooxygenase activity"/>
    <property type="evidence" value="ECO:0007669"/>
    <property type="project" value="UniProtKB-EC"/>
</dbReference>
<keyword evidence="2" id="KW-0560">Oxidoreductase</keyword>
<dbReference type="Proteomes" id="UP000239899">
    <property type="component" value="Unassembled WGS sequence"/>
</dbReference>
<name>A0A2P6TUS2_CHLSO</name>
<evidence type="ECO:0000313" key="6">
    <source>
        <dbReference type="EMBL" id="PRW57817.1"/>
    </source>
</evidence>
<accession>A0A2P6TUS2</accession>
<evidence type="ECO:0000313" key="7">
    <source>
        <dbReference type="Proteomes" id="UP000239899"/>
    </source>
</evidence>
<evidence type="ECO:0000256" key="2">
    <source>
        <dbReference type="ARBA" id="ARBA00023002"/>
    </source>
</evidence>